<name>A0A9K3D9D1_9EUKA</name>
<feature type="non-terminal residue" evidence="1">
    <location>
        <position position="1"/>
    </location>
</feature>
<dbReference type="EMBL" id="BDIP01007945">
    <property type="protein sequence ID" value="GIQ91563.1"/>
    <property type="molecule type" value="Genomic_DNA"/>
</dbReference>
<dbReference type="Proteomes" id="UP000265618">
    <property type="component" value="Unassembled WGS sequence"/>
</dbReference>
<protein>
    <submittedName>
        <fullName evidence="1">Uncharacterized protein</fullName>
    </submittedName>
</protein>
<accession>A0A9K3D9D1</accession>
<keyword evidence="2" id="KW-1185">Reference proteome</keyword>
<evidence type="ECO:0000313" key="2">
    <source>
        <dbReference type="Proteomes" id="UP000265618"/>
    </source>
</evidence>
<organism evidence="1 2">
    <name type="scientific">Kipferlia bialata</name>
    <dbReference type="NCBI Taxonomy" id="797122"/>
    <lineage>
        <taxon>Eukaryota</taxon>
        <taxon>Metamonada</taxon>
        <taxon>Carpediemonas-like organisms</taxon>
        <taxon>Kipferlia</taxon>
    </lineage>
</organism>
<dbReference type="AlphaFoldDB" id="A0A9K3D9D1"/>
<sequence length="44" mass="4833">MAHGVMSPVMWYLVALGLSLFYPIGHFASLAAAVPLWAVNMHVY</sequence>
<evidence type="ECO:0000313" key="1">
    <source>
        <dbReference type="EMBL" id="GIQ91563.1"/>
    </source>
</evidence>
<proteinExistence type="predicted"/>
<reference evidence="1 2" key="1">
    <citation type="journal article" date="2018" name="PLoS ONE">
        <title>The draft genome of Kipferlia bialata reveals reductive genome evolution in fornicate parasites.</title>
        <authorList>
            <person name="Tanifuji G."/>
            <person name="Takabayashi S."/>
            <person name="Kume K."/>
            <person name="Takagi M."/>
            <person name="Nakayama T."/>
            <person name="Kamikawa R."/>
            <person name="Inagaki Y."/>
            <person name="Hashimoto T."/>
        </authorList>
    </citation>
    <scope>NUCLEOTIDE SEQUENCE [LARGE SCALE GENOMIC DNA]</scope>
    <source>
        <strain evidence="1">NY0173</strain>
    </source>
</reference>
<gene>
    <name evidence="1" type="ORF">KIPB_014880</name>
</gene>
<comment type="caution">
    <text evidence="1">The sequence shown here is derived from an EMBL/GenBank/DDBJ whole genome shotgun (WGS) entry which is preliminary data.</text>
</comment>